<dbReference type="Gene3D" id="1.10.10.2150">
    <property type="entry name" value="Ribosomal RNA-processing protein 8, N-terminal domain"/>
    <property type="match status" value="1"/>
</dbReference>
<organism evidence="8 9">
    <name type="scientific">Acaulospora morrowiae</name>
    <dbReference type="NCBI Taxonomy" id="94023"/>
    <lineage>
        <taxon>Eukaryota</taxon>
        <taxon>Fungi</taxon>
        <taxon>Fungi incertae sedis</taxon>
        <taxon>Mucoromycota</taxon>
        <taxon>Glomeromycotina</taxon>
        <taxon>Glomeromycetes</taxon>
        <taxon>Diversisporales</taxon>
        <taxon>Acaulosporaceae</taxon>
        <taxon>Acaulospora</taxon>
    </lineage>
</organism>
<dbReference type="InterPro" id="IPR042036">
    <property type="entry name" value="RRP8_N"/>
</dbReference>
<dbReference type="PANTHER" id="PTHR12787:SF0">
    <property type="entry name" value="RIBOSOMAL RNA-PROCESSING PROTEIN 8"/>
    <property type="match status" value="1"/>
</dbReference>
<dbReference type="PANTHER" id="PTHR12787">
    <property type="entry name" value="RIBOSOMAL RNA-PROCESSING PROTEIN 8"/>
    <property type="match status" value="1"/>
</dbReference>
<evidence type="ECO:0000256" key="7">
    <source>
        <dbReference type="SAM" id="MobiDB-lite"/>
    </source>
</evidence>
<keyword evidence="5 6" id="KW-0539">Nucleus</keyword>
<keyword evidence="2 6" id="KW-0489">Methyltransferase</keyword>
<evidence type="ECO:0000256" key="1">
    <source>
        <dbReference type="ARBA" id="ARBA00022552"/>
    </source>
</evidence>
<comment type="caution">
    <text evidence="8">The sequence shown here is derived from an EMBL/GenBank/DDBJ whole genome shotgun (WGS) entry which is preliminary data.</text>
</comment>
<accession>A0A9N9NYU0</accession>
<dbReference type="GO" id="GO:0032259">
    <property type="term" value="P:methylation"/>
    <property type="evidence" value="ECO:0007669"/>
    <property type="project" value="UniProtKB-KW"/>
</dbReference>
<comment type="function">
    <text evidence="6">S-adenosyl-L-methionine-dependent methyltransferase that specifically methylates the N(1) position of adenine in helix 25.1 in 25S rRNA. Required both for ribosomal 40S and 60S subunits biogenesis. Required for efficient pre-rRNA cleavage at site A2.</text>
</comment>
<reference evidence="8" key="1">
    <citation type="submission" date="2021-06" db="EMBL/GenBank/DDBJ databases">
        <authorList>
            <person name="Kallberg Y."/>
            <person name="Tangrot J."/>
            <person name="Rosling A."/>
        </authorList>
    </citation>
    <scope>NUCLEOTIDE SEQUENCE</scope>
    <source>
        <strain evidence="8">CL551</strain>
    </source>
</reference>
<dbReference type="GO" id="GO:0006364">
    <property type="term" value="P:rRNA processing"/>
    <property type="evidence" value="ECO:0007669"/>
    <property type="project" value="UniProtKB-UniRule"/>
</dbReference>
<dbReference type="InterPro" id="IPR007823">
    <property type="entry name" value="RRP8"/>
</dbReference>
<feature type="compositionally biased region" description="Basic residues" evidence="7">
    <location>
        <begin position="64"/>
        <end position="73"/>
    </location>
</feature>
<dbReference type="GO" id="GO:0008168">
    <property type="term" value="F:methyltransferase activity"/>
    <property type="evidence" value="ECO:0007669"/>
    <property type="project" value="UniProtKB-KW"/>
</dbReference>
<evidence type="ECO:0000313" key="8">
    <source>
        <dbReference type="EMBL" id="CAG8773512.1"/>
    </source>
</evidence>
<dbReference type="GO" id="GO:0005730">
    <property type="term" value="C:nucleolus"/>
    <property type="evidence" value="ECO:0007669"/>
    <property type="project" value="UniProtKB-SubCell"/>
</dbReference>
<feature type="compositionally biased region" description="Polar residues" evidence="7">
    <location>
        <begin position="78"/>
        <end position="90"/>
    </location>
</feature>
<dbReference type="Pfam" id="PF05148">
    <property type="entry name" value="Methyltransf_8"/>
    <property type="match status" value="1"/>
</dbReference>
<keyword evidence="4 6" id="KW-0949">S-adenosyl-L-methionine</keyword>
<evidence type="ECO:0000256" key="3">
    <source>
        <dbReference type="ARBA" id="ARBA00022679"/>
    </source>
</evidence>
<keyword evidence="9" id="KW-1185">Reference proteome</keyword>
<evidence type="ECO:0000313" key="9">
    <source>
        <dbReference type="Proteomes" id="UP000789342"/>
    </source>
</evidence>
<proteinExistence type="inferred from homology"/>
<dbReference type="Proteomes" id="UP000789342">
    <property type="component" value="Unassembled WGS sequence"/>
</dbReference>
<keyword evidence="3 6" id="KW-0808">Transferase</keyword>
<feature type="compositionally biased region" description="Basic residues" evidence="7">
    <location>
        <begin position="42"/>
        <end position="53"/>
    </location>
</feature>
<evidence type="ECO:0000256" key="4">
    <source>
        <dbReference type="ARBA" id="ARBA00022691"/>
    </source>
</evidence>
<comment type="similarity">
    <text evidence="6">Belongs to the methyltransferase superfamily. RRP8 family.</text>
</comment>
<feature type="region of interest" description="Disordered" evidence="7">
    <location>
        <begin position="40"/>
        <end position="90"/>
    </location>
</feature>
<evidence type="ECO:0000256" key="5">
    <source>
        <dbReference type="ARBA" id="ARBA00023242"/>
    </source>
</evidence>
<name>A0A9N9NYU0_9GLOM</name>
<evidence type="ECO:0000256" key="6">
    <source>
        <dbReference type="RuleBase" id="RU365074"/>
    </source>
</evidence>
<dbReference type="EC" id="2.1.1.-" evidence="6"/>
<dbReference type="AlphaFoldDB" id="A0A9N9NYU0"/>
<keyword evidence="1 6" id="KW-0698">rRNA processing</keyword>
<sequence length="172" mass="19966">MSSLFDVPGWKLGTVLSQEYEGTKKNKKRNSDYEIQQELINKKSKLNHVQKGKIQKDESSKVKSTNKRKTKKKPLIDDQTSTTSTFPSLATQSEKKLYKIHEKNQSIDGKDNKIKVNISAKQKPSEKKLTHRQKLKKNISEGRFRWINEQLYASTSSSAFKLFHENSQMFEE</sequence>
<feature type="non-terminal residue" evidence="8">
    <location>
        <position position="1"/>
    </location>
</feature>
<evidence type="ECO:0000256" key="2">
    <source>
        <dbReference type="ARBA" id="ARBA00022603"/>
    </source>
</evidence>
<gene>
    <name evidence="8" type="ORF">AMORRO_LOCUS16747</name>
</gene>
<protein>
    <recommendedName>
        <fullName evidence="6">Ribosomal RNA-processing protein 8</fullName>
        <ecNumber evidence="6">2.1.1.-</ecNumber>
    </recommendedName>
</protein>
<comment type="subcellular location">
    <subcellularLocation>
        <location evidence="6">Nucleus</location>
        <location evidence="6">Nucleolus</location>
    </subcellularLocation>
</comment>
<dbReference type="EMBL" id="CAJVPV010047947">
    <property type="protein sequence ID" value="CAG8773512.1"/>
    <property type="molecule type" value="Genomic_DNA"/>
</dbReference>